<dbReference type="Proteomes" id="UP001230649">
    <property type="component" value="Unassembled WGS sequence"/>
</dbReference>
<accession>A0ACC2WYI0</accession>
<proteinExistence type="predicted"/>
<comment type="caution">
    <text evidence="1">The sequence shown here is derived from an EMBL/GenBank/DDBJ whole genome shotgun (WGS) entry which is preliminary data.</text>
</comment>
<reference evidence="1" key="1">
    <citation type="submission" date="2023-04" db="EMBL/GenBank/DDBJ databases">
        <title>Draft Genome sequencing of Naganishia species isolated from polar environments using Oxford Nanopore Technology.</title>
        <authorList>
            <person name="Leo P."/>
            <person name="Venkateswaran K."/>
        </authorList>
    </citation>
    <scope>NUCLEOTIDE SEQUENCE</scope>
    <source>
        <strain evidence="1">MNA-CCFEE 5262</strain>
    </source>
</reference>
<protein>
    <submittedName>
        <fullName evidence="1">Uncharacterized protein</fullName>
    </submittedName>
</protein>
<evidence type="ECO:0000313" key="1">
    <source>
        <dbReference type="EMBL" id="KAJ9116097.1"/>
    </source>
</evidence>
<sequence length="566" mass="61511">MHQFFATSILLLTLLSLATALPSQHLPRRRHHSRHRDFAKVVGQNDSQHTLDKREECEYGAWRCQGLELQRCFDDKWNTMRTCTSDMICSVDPTKTGCIWTWQADTIPSDASTTIPAVTTPVETIPAPTSDSESSIASSTQTETSTLLPEQTSTLVPSNPWSTVTPTASPSLIGNALFHWQDATETTSDSAVPEASSWTNTWWTPSPTADATASTSTGTSTASRRRKTSTSTPWAATTSDSYTPSTSVSLPPIPTASSNPITGTGHLTLSAPHYVIYSDAWLTSMPPLSEIQGYNRFLLAFWLSDRGAFDNALFWSSLTSTERQAVKTEYNAAGVAIMVAAFGATDNPTSTGVDPTACARSLAAFVKANDLDGVDIDYEDSQAFNTGTAEAWLISEFGLIIRRDVDARADPDLFGLAFQTVLRQELPAPYIISHAPQAPYFTSTGQYPGGGYTKVHKAVGDGIDFYNVQFYNQGQIYTDCTSLIFNSGGYFPSTSVFEINSYSSVPLYKIVIGKPLDVGSASNGYMSAETLNLCVKQATKKGWNGGVMYWEWQKSLASLSMLVVIA</sequence>
<name>A0ACC2WYI0_9TREE</name>
<dbReference type="EMBL" id="JASBWS010000004">
    <property type="protein sequence ID" value="KAJ9116097.1"/>
    <property type="molecule type" value="Genomic_DNA"/>
</dbReference>
<organism evidence="1 2">
    <name type="scientific">Naganishia adeliensis</name>
    <dbReference type="NCBI Taxonomy" id="92952"/>
    <lineage>
        <taxon>Eukaryota</taxon>
        <taxon>Fungi</taxon>
        <taxon>Dikarya</taxon>
        <taxon>Basidiomycota</taxon>
        <taxon>Agaricomycotina</taxon>
        <taxon>Tremellomycetes</taxon>
        <taxon>Filobasidiales</taxon>
        <taxon>Filobasidiaceae</taxon>
        <taxon>Naganishia</taxon>
    </lineage>
</organism>
<gene>
    <name evidence="1" type="ORF">QFC20_000770</name>
</gene>
<keyword evidence="2" id="KW-1185">Reference proteome</keyword>
<evidence type="ECO:0000313" key="2">
    <source>
        <dbReference type="Proteomes" id="UP001230649"/>
    </source>
</evidence>